<dbReference type="Proteomes" id="UP001152531">
    <property type="component" value="Unassembled WGS sequence"/>
</dbReference>
<proteinExistence type="predicted"/>
<name>A0ACA9Y4C4_9ASCO</name>
<dbReference type="EMBL" id="CALSDN010000002">
    <property type="protein sequence ID" value="CAH6719757.1"/>
    <property type="molecule type" value="Genomic_DNA"/>
</dbReference>
<keyword evidence="2" id="KW-1185">Reference proteome</keyword>
<evidence type="ECO:0000313" key="2">
    <source>
        <dbReference type="Proteomes" id="UP001152531"/>
    </source>
</evidence>
<reference evidence="1" key="1">
    <citation type="submission" date="2022-06" db="EMBL/GenBank/DDBJ databases">
        <authorList>
            <person name="Legras J.-L."/>
            <person name="Devillers H."/>
            <person name="Grondin C."/>
        </authorList>
    </citation>
    <scope>NUCLEOTIDE SEQUENCE</scope>
    <source>
        <strain evidence="1">CLIB 1444</strain>
    </source>
</reference>
<gene>
    <name evidence="1" type="ORF">CLIB1444_02S15830</name>
</gene>
<organism evidence="1 2">
    <name type="scientific">[Candida] jaroonii</name>
    <dbReference type="NCBI Taxonomy" id="467808"/>
    <lineage>
        <taxon>Eukaryota</taxon>
        <taxon>Fungi</taxon>
        <taxon>Dikarya</taxon>
        <taxon>Ascomycota</taxon>
        <taxon>Saccharomycotina</taxon>
        <taxon>Pichiomycetes</taxon>
        <taxon>Debaryomycetaceae</taxon>
        <taxon>Yamadazyma</taxon>
    </lineage>
</organism>
<protein>
    <submittedName>
        <fullName evidence="1">Actin-like protein Arp9p</fullName>
    </submittedName>
</protein>
<evidence type="ECO:0000313" key="1">
    <source>
        <dbReference type="EMBL" id="CAH6719757.1"/>
    </source>
</evidence>
<sequence length="447" mass="50524">MPLYREENFLVIHPGSENTLFSFGLQESLSPPEYKIPSTIYKKDGEFQSKFEDGCETIKCIKGGKIIDLEGFKYLLKLILQSVIAQNPIVTINQIPLLIISPSKCWSKFQIEQITKYVIEDLEFSGFNILDLSIACGFGVGNGVSSLVVNLGKESMQISPVIGYSNIKFASKYIPKGSNLINEELKKLLPQYTDDQIEALKTSKIFEVMNSEENSFYSIADLNKVDEGMDEDSKYDIAKLVTDEVKPEEEDEKLNHELERNSFEFNGDKITVGKERFQGTGPLIDLIASEIYKVLLHIPDLEKRQECFDNLILVGSTFKIPGFKHNLLTTLSYNYLIRTPQQQQQQKEMGINSAIAAYQQSDDVVETTDGEFILSQVPNSIKLVKYPDYFPEWKKPKGGSWEDVYFLGGQIYAKQIFGGNSNANGELFVDGDNYEENGPEVIWSCTL</sequence>
<comment type="caution">
    <text evidence="1">The sequence shown here is derived from an EMBL/GenBank/DDBJ whole genome shotgun (WGS) entry which is preliminary data.</text>
</comment>
<accession>A0ACA9Y4C4</accession>